<evidence type="ECO:0000313" key="7">
    <source>
        <dbReference type="EMBL" id="MCT8328294.1"/>
    </source>
</evidence>
<feature type="transmembrane region" description="Helical" evidence="5">
    <location>
        <begin position="379"/>
        <end position="399"/>
    </location>
</feature>
<feature type="domain" description="Major facilitator superfamily (MFS) profile" evidence="6">
    <location>
        <begin position="22"/>
        <end position="404"/>
    </location>
</feature>
<evidence type="ECO:0000313" key="8">
    <source>
        <dbReference type="Proteomes" id="UP001205601"/>
    </source>
</evidence>
<dbReference type="Proteomes" id="UP001205601">
    <property type="component" value="Unassembled WGS sequence"/>
</dbReference>
<organism evidence="7 8">
    <name type="scientific">Albidovulum sediminis</name>
    <dbReference type="NCBI Taxonomy" id="3066345"/>
    <lineage>
        <taxon>Bacteria</taxon>
        <taxon>Pseudomonadati</taxon>
        <taxon>Pseudomonadota</taxon>
        <taxon>Alphaproteobacteria</taxon>
        <taxon>Rhodobacterales</taxon>
        <taxon>Paracoccaceae</taxon>
        <taxon>Albidovulum</taxon>
    </lineage>
</organism>
<proteinExistence type="predicted"/>
<protein>
    <submittedName>
        <fullName evidence="7">MFS transporter</fullName>
    </submittedName>
</protein>
<evidence type="ECO:0000259" key="6">
    <source>
        <dbReference type="PROSITE" id="PS50850"/>
    </source>
</evidence>
<dbReference type="PROSITE" id="PS50850">
    <property type="entry name" value="MFS"/>
    <property type="match status" value="1"/>
</dbReference>
<dbReference type="CDD" id="cd17370">
    <property type="entry name" value="MFS_MJ1317_like"/>
    <property type="match status" value="1"/>
</dbReference>
<dbReference type="SUPFAM" id="SSF103473">
    <property type="entry name" value="MFS general substrate transporter"/>
    <property type="match status" value="1"/>
</dbReference>
<dbReference type="RefSeq" id="WP_261493731.1">
    <property type="nucleotide sequence ID" value="NZ_JAOCQF010000001.1"/>
</dbReference>
<feature type="transmembrane region" description="Helical" evidence="5">
    <location>
        <begin position="255"/>
        <end position="278"/>
    </location>
</feature>
<evidence type="ECO:0000256" key="1">
    <source>
        <dbReference type="ARBA" id="ARBA00004141"/>
    </source>
</evidence>
<feature type="transmembrane region" description="Helical" evidence="5">
    <location>
        <begin position="155"/>
        <end position="174"/>
    </location>
</feature>
<keyword evidence="2 5" id="KW-0812">Transmembrane</keyword>
<sequence>MSDRPPSAAGDARAPWRRLPAGIWALGLVSMLMDVSSEMIHALLPVYLVVGLGTTTLTVGIIEGIAEATAAITKVFSGAISDRVGRRKDLAALGYGLAAVTKPVFPLAPTVGWLVAARFIDRVGKGIRGAPRDALVADIAPPDLRGAAFGLRQSLDTAGAFLGPLVAIGLMWLFADDFAAVFWVAVVPAFAALALILFAVHEPPRPAGLRRVRNPLSRRELAGLGGVYWWVVAVAAVFSLARFSEAFLILRAEGAGLSLMLVPLVLVVLNIAYALSAYPAGALSDSINRIGLLVVGLVLLIAADLVLALVPGLPGIVAGVILWGLHMGFTQGILAALVADSAPPDVRGTAFGVFNLVTGAALLAASVLAGLLWDAFGARWTFLAGAAFGLLAIGGLIALHRRLAEDRRGTDEG</sequence>
<feature type="transmembrane region" description="Helical" evidence="5">
    <location>
        <begin position="180"/>
        <end position="200"/>
    </location>
</feature>
<evidence type="ECO:0000256" key="3">
    <source>
        <dbReference type="ARBA" id="ARBA00022989"/>
    </source>
</evidence>
<dbReference type="InterPro" id="IPR036259">
    <property type="entry name" value="MFS_trans_sf"/>
</dbReference>
<accession>A0ABT2NL62</accession>
<feature type="transmembrane region" description="Helical" evidence="5">
    <location>
        <begin position="46"/>
        <end position="66"/>
    </location>
</feature>
<gene>
    <name evidence="7" type="ORF">N5I32_02080</name>
</gene>
<keyword evidence="3 5" id="KW-1133">Transmembrane helix</keyword>
<evidence type="ECO:0000256" key="5">
    <source>
        <dbReference type="SAM" id="Phobius"/>
    </source>
</evidence>
<feature type="transmembrane region" description="Helical" evidence="5">
    <location>
        <begin position="351"/>
        <end position="373"/>
    </location>
</feature>
<dbReference type="InterPro" id="IPR005829">
    <property type="entry name" value="Sugar_transporter_CS"/>
</dbReference>
<name>A0ABT2NL62_9RHOB</name>
<dbReference type="PANTHER" id="PTHR23518">
    <property type="entry name" value="C-METHYLTRANSFERASE"/>
    <property type="match status" value="1"/>
</dbReference>
<reference evidence="8" key="1">
    <citation type="submission" date="2023-07" db="EMBL/GenBank/DDBJ databases">
        <title>Defluviimonas sediminis sp. nov., isolated from mangrove sediment.</title>
        <authorList>
            <person name="Liu L."/>
            <person name="Li J."/>
            <person name="Huang Y."/>
            <person name="Pan J."/>
            <person name="Li M."/>
        </authorList>
    </citation>
    <scope>NUCLEOTIDE SEQUENCE [LARGE SCALE GENOMIC DNA]</scope>
    <source>
        <strain evidence="8">FT324</strain>
    </source>
</reference>
<keyword evidence="8" id="KW-1185">Reference proteome</keyword>
<comment type="caution">
    <text evidence="7">The sequence shown here is derived from an EMBL/GenBank/DDBJ whole genome shotgun (WGS) entry which is preliminary data.</text>
</comment>
<dbReference type="Gene3D" id="1.20.1250.20">
    <property type="entry name" value="MFS general substrate transporter like domains"/>
    <property type="match status" value="2"/>
</dbReference>
<dbReference type="PANTHER" id="PTHR23518:SF2">
    <property type="entry name" value="MAJOR FACILITATOR SUPERFAMILY TRANSPORTER"/>
    <property type="match status" value="1"/>
</dbReference>
<dbReference type="InterPro" id="IPR020846">
    <property type="entry name" value="MFS_dom"/>
</dbReference>
<dbReference type="InterPro" id="IPR011701">
    <property type="entry name" value="MFS"/>
</dbReference>
<dbReference type="PROSITE" id="PS00216">
    <property type="entry name" value="SUGAR_TRANSPORT_1"/>
    <property type="match status" value="1"/>
</dbReference>
<comment type="subcellular location">
    <subcellularLocation>
        <location evidence="1">Membrane</location>
        <topology evidence="1">Multi-pass membrane protein</topology>
    </subcellularLocation>
</comment>
<evidence type="ECO:0000256" key="4">
    <source>
        <dbReference type="ARBA" id="ARBA00023136"/>
    </source>
</evidence>
<feature type="transmembrane region" description="Helical" evidence="5">
    <location>
        <begin position="290"/>
        <end position="310"/>
    </location>
</feature>
<dbReference type="EMBL" id="JAOCQF010000001">
    <property type="protein sequence ID" value="MCT8328294.1"/>
    <property type="molecule type" value="Genomic_DNA"/>
</dbReference>
<feature type="transmembrane region" description="Helical" evidence="5">
    <location>
        <begin position="316"/>
        <end position="339"/>
    </location>
</feature>
<keyword evidence="4 5" id="KW-0472">Membrane</keyword>
<dbReference type="Pfam" id="PF07690">
    <property type="entry name" value="MFS_1"/>
    <property type="match status" value="1"/>
</dbReference>
<evidence type="ECO:0000256" key="2">
    <source>
        <dbReference type="ARBA" id="ARBA00022692"/>
    </source>
</evidence>
<feature type="transmembrane region" description="Helical" evidence="5">
    <location>
        <begin position="221"/>
        <end position="243"/>
    </location>
</feature>